<evidence type="ECO:0000313" key="2">
    <source>
        <dbReference type="Proteomes" id="UP001218231"/>
    </source>
</evidence>
<keyword evidence="2" id="KW-1185">Reference proteome</keyword>
<sequence length="69" mass="8125">MPQIAERTPAKLHFIRQPEVLKRTALSRSTLYELIAKERFPKPLKVGERINCWPEHEVDAWMQEQVAGR</sequence>
<dbReference type="InterPro" id="IPR052931">
    <property type="entry name" value="Prophage_regulatory_activator"/>
</dbReference>
<protein>
    <submittedName>
        <fullName evidence="1">AlpA family phage regulatory protein</fullName>
    </submittedName>
</protein>
<dbReference type="EMBL" id="CP117417">
    <property type="protein sequence ID" value="WCT76328.1"/>
    <property type="molecule type" value="Genomic_DNA"/>
</dbReference>
<reference evidence="1 2" key="1">
    <citation type="submission" date="2023-02" db="EMBL/GenBank/DDBJ databases">
        <title>Genome sequence of Novosphingobium humi KACC 19094.</title>
        <authorList>
            <person name="Kim S."/>
            <person name="Heo J."/>
            <person name="Kwon S.-W."/>
        </authorList>
    </citation>
    <scope>NUCLEOTIDE SEQUENCE [LARGE SCALE GENOMIC DNA]</scope>
    <source>
        <strain evidence="1 2">KACC 19094</strain>
    </source>
</reference>
<dbReference type="Proteomes" id="UP001218231">
    <property type="component" value="Chromosome"/>
</dbReference>
<gene>
    <name evidence="1" type="ORF">PQ457_10230</name>
</gene>
<dbReference type="Pfam" id="PF05930">
    <property type="entry name" value="Phage_AlpA"/>
    <property type="match status" value="1"/>
</dbReference>
<organism evidence="1 2">
    <name type="scientific">Novosphingobium humi</name>
    <dbReference type="NCBI Taxonomy" id="2282397"/>
    <lineage>
        <taxon>Bacteria</taxon>
        <taxon>Pseudomonadati</taxon>
        <taxon>Pseudomonadota</taxon>
        <taxon>Alphaproteobacteria</taxon>
        <taxon>Sphingomonadales</taxon>
        <taxon>Sphingomonadaceae</taxon>
        <taxon>Novosphingobium</taxon>
    </lineage>
</organism>
<name>A0ABY7TTJ0_9SPHN</name>
<dbReference type="PANTHER" id="PTHR36154:SF1">
    <property type="entry name" value="DNA-BINDING TRANSCRIPTIONAL ACTIVATOR ALPA"/>
    <property type="match status" value="1"/>
</dbReference>
<proteinExistence type="predicted"/>
<accession>A0ABY7TTJ0</accession>
<dbReference type="RefSeq" id="WP_273616778.1">
    <property type="nucleotide sequence ID" value="NZ_CP117417.1"/>
</dbReference>
<evidence type="ECO:0000313" key="1">
    <source>
        <dbReference type="EMBL" id="WCT76328.1"/>
    </source>
</evidence>
<dbReference type="PANTHER" id="PTHR36154">
    <property type="entry name" value="DNA-BINDING TRANSCRIPTIONAL ACTIVATOR ALPA"/>
    <property type="match status" value="1"/>
</dbReference>
<dbReference type="Gene3D" id="1.10.238.160">
    <property type="match status" value="1"/>
</dbReference>
<dbReference type="InterPro" id="IPR010260">
    <property type="entry name" value="AlpA"/>
</dbReference>